<dbReference type="PIRSF" id="PIRSF000538">
    <property type="entry name" value="GlpK"/>
    <property type="match status" value="1"/>
</dbReference>
<comment type="similarity">
    <text evidence="1 4">Belongs to the FGGY kinase family.</text>
</comment>
<dbReference type="InterPro" id="IPR018484">
    <property type="entry name" value="FGGY_N"/>
</dbReference>
<dbReference type="GO" id="GO:0016301">
    <property type="term" value="F:kinase activity"/>
    <property type="evidence" value="ECO:0007669"/>
    <property type="project" value="UniProtKB-KW"/>
</dbReference>
<dbReference type="Pfam" id="PF02782">
    <property type="entry name" value="FGGY_C"/>
    <property type="match status" value="1"/>
</dbReference>
<dbReference type="InterPro" id="IPR043129">
    <property type="entry name" value="ATPase_NBD"/>
</dbReference>
<evidence type="ECO:0000256" key="3">
    <source>
        <dbReference type="ARBA" id="ARBA00022777"/>
    </source>
</evidence>
<feature type="domain" description="Carbohydrate kinase FGGY N-terminal" evidence="5">
    <location>
        <begin position="5"/>
        <end position="243"/>
    </location>
</feature>
<evidence type="ECO:0000313" key="7">
    <source>
        <dbReference type="EMBL" id="XBS54147.1"/>
    </source>
</evidence>
<dbReference type="EMBL" id="CP157940">
    <property type="protein sequence ID" value="XBS54147.1"/>
    <property type="molecule type" value="Genomic_DNA"/>
</dbReference>
<dbReference type="GO" id="GO:0005975">
    <property type="term" value="P:carbohydrate metabolic process"/>
    <property type="evidence" value="ECO:0007669"/>
    <property type="project" value="InterPro"/>
</dbReference>
<dbReference type="Gene3D" id="3.30.420.40">
    <property type="match status" value="2"/>
</dbReference>
<evidence type="ECO:0000256" key="4">
    <source>
        <dbReference type="RuleBase" id="RU003733"/>
    </source>
</evidence>
<dbReference type="PANTHER" id="PTHR43095:SF2">
    <property type="entry name" value="GLUCONOKINASE"/>
    <property type="match status" value="1"/>
</dbReference>
<dbReference type="CDD" id="cd07783">
    <property type="entry name" value="ASKHA_NBD_FGGY_SePSK_AtXK1-like"/>
    <property type="match status" value="1"/>
</dbReference>
<dbReference type="InterPro" id="IPR000577">
    <property type="entry name" value="Carb_kinase_FGGY"/>
</dbReference>
<dbReference type="GO" id="GO:0016773">
    <property type="term" value="F:phosphotransferase activity, alcohol group as acceptor"/>
    <property type="evidence" value="ECO:0007669"/>
    <property type="project" value="InterPro"/>
</dbReference>
<organism evidence="7">
    <name type="scientific">Lacrimispora sp. BS-2</name>
    <dbReference type="NCBI Taxonomy" id="3151850"/>
    <lineage>
        <taxon>Bacteria</taxon>
        <taxon>Bacillati</taxon>
        <taxon>Bacillota</taxon>
        <taxon>Clostridia</taxon>
        <taxon>Lachnospirales</taxon>
        <taxon>Lachnospiraceae</taxon>
        <taxon>Lacrimispora</taxon>
    </lineage>
</organism>
<dbReference type="RefSeq" id="WP_349946598.1">
    <property type="nucleotide sequence ID" value="NZ_CP157940.1"/>
</dbReference>
<protein>
    <submittedName>
        <fullName evidence="7">FGGY-family carbohydrate kinase</fullName>
    </submittedName>
</protein>
<keyword evidence="3 4" id="KW-0418">Kinase</keyword>
<dbReference type="InterPro" id="IPR018483">
    <property type="entry name" value="Carb_kinase_FGGY_CS"/>
</dbReference>
<dbReference type="InterPro" id="IPR050406">
    <property type="entry name" value="FGGY_Carb_Kinase"/>
</dbReference>
<evidence type="ECO:0000259" key="5">
    <source>
        <dbReference type="Pfam" id="PF00370"/>
    </source>
</evidence>
<name>A0AAU7PPZ6_9FIRM</name>
<sequence>MKNVMVINMGLKSIRCIVFNENGMKLFNEAIPIKTAISAEKVEQDPREWWQSAEKLIEKAACECKDICIDYITVTASASCLVCVDKKGTPLMRAFMVSDKRAEEESKYISELDEFKKVYEETLLDMSASLMLPRILWVKRHMPKVFDETNKFLSPNDFMLYMLSGLYVTDYFNAIKYHYNTEKRHYPENLLDALEISGERLPRVMDPGDTIGKICPDLAGRLGINKNAEIVVSSYDAICSFVGSGAAEDGEASDVSGTVTVLRALSRKSSLQSNSLIYNLPLYKEDAHIIGGSNNLGGGLIEWVKQCYYQNEIYPYEIMEKEAGESVLGARGLIFLPYLLGERAPIWDDNARGVFFGIERMHTRKDMTRAVFESTGFIDMDMIAAIEQTGTKINSVRLSGGLARINLISQIKADILGRDVLVLSEFETTSTGAAMMVLLGKGYFTDLREAAEKFVSVRMIIKPNMINHQKYMYMYELYKDTYETVKDLYVRRKKLIKEMVDDREVRIENL</sequence>
<feature type="domain" description="Carbohydrate kinase FGGY C-terminal" evidence="6">
    <location>
        <begin position="256"/>
        <end position="436"/>
    </location>
</feature>
<evidence type="ECO:0000256" key="2">
    <source>
        <dbReference type="ARBA" id="ARBA00022679"/>
    </source>
</evidence>
<proteinExistence type="inferred from homology"/>
<keyword evidence="2 4" id="KW-0808">Transferase</keyword>
<dbReference type="InterPro" id="IPR018485">
    <property type="entry name" value="FGGY_C"/>
</dbReference>
<evidence type="ECO:0000256" key="1">
    <source>
        <dbReference type="ARBA" id="ARBA00009156"/>
    </source>
</evidence>
<dbReference type="SUPFAM" id="SSF53067">
    <property type="entry name" value="Actin-like ATPase domain"/>
    <property type="match status" value="2"/>
</dbReference>
<dbReference type="Pfam" id="PF00370">
    <property type="entry name" value="FGGY_N"/>
    <property type="match status" value="1"/>
</dbReference>
<gene>
    <name evidence="7" type="ORF">ABFV83_20520</name>
</gene>
<dbReference type="AlphaFoldDB" id="A0AAU7PPZ6"/>
<evidence type="ECO:0000259" key="6">
    <source>
        <dbReference type="Pfam" id="PF02782"/>
    </source>
</evidence>
<reference evidence="7" key="1">
    <citation type="submission" date="2024-06" db="EMBL/GenBank/DDBJ databases">
        <title>Lacrimispora cavernae sp. nov., a novel anaerobe isolated from bat guano pile inside a cave.</title>
        <authorList>
            <person name="Miller S.L."/>
            <person name="Lu N."/>
            <person name="King J."/>
            <person name="Sankaranarayanan K."/>
            <person name="Lawson P.A."/>
        </authorList>
    </citation>
    <scope>NUCLEOTIDE SEQUENCE</scope>
    <source>
        <strain evidence="7">BS-2</strain>
    </source>
</reference>
<dbReference type="PANTHER" id="PTHR43095">
    <property type="entry name" value="SUGAR KINASE"/>
    <property type="match status" value="1"/>
</dbReference>
<accession>A0AAU7PPZ6</accession>
<dbReference type="PROSITE" id="PS00445">
    <property type="entry name" value="FGGY_KINASES_2"/>
    <property type="match status" value="1"/>
</dbReference>